<gene>
    <name evidence="9" type="ORF">RJ641_026320</name>
</gene>
<dbReference type="InterPro" id="IPR011013">
    <property type="entry name" value="Gal_mutarotase_sf_dom"/>
</dbReference>
<dbReference type="InterPro" id="IPR050843">
    <property type="entry name" value="Glycosyl_Hydrlase_38"/>
</dbReference>
<dbReference type="SUPFAM" id="SSF88688">
    <property type="entry name" value="Families 57/38 glycoside transferase middle domain"/>
    <property type="match status" value="1"/>
</dbReference>
<dbReference type="Pfam" id="PF01074">
    <property type="entry name" value="Glyco_hydro_38N"/>
    <property type="match status" value="1"/>
</dbReference>
<dbReference type="GO" id="GO:0046872">
    <property type="term" value="F:metal ion binding"/>
    <property type="evidence" value="ECO:0007669"/>
    <property type="project" value="UniProtKB-KW"/>
</dbReference>
<sequence>MFKNSFKEYQSKSLQWLVNCYEQVSKRLIVFFQFDVYTNMNIANVCVSVLICNNSFGKVTQGLNVAYSEGRILVIQGLNVILADEMGEKYVGPFLVVAPTSVLNNWADEISHFCPNLKTLPYWGGLHVRMVLRKNINPKRLYQRDAGFHILITSYQLLVSDEKYFQHIIYALLILQTVNPGKTEVTIRCKLSSRQQAFYHAIKNKISLAELCESEMSRDCQVCNHPEPFERNEGSAYFYFAEIPNSLQPPPFGKLEDMRYSGGLNPIAYQVLLSNIQQNDWAKCLSIGSPEAEAVVSSALWCLVNSNSSNPCEAPTSTFTQRDCEREDRGERTMIPDGVEDGEKWLTAGIAGLQRNAFYMDPDLANFDISLIILEFCGLECDTSHFINPTLILKGNLKSNFRILTGSPPLILSWEEINGPNTYSLRDALGIAQHHDAIAERQSKREDRGERTMIPDSIEDGEKWLAAGIACLQQNAFYMGPALGAYVEIVLDLVVLIADPNRKFSFKGDGRQSVEIQNVVKKAVDTGHLEFVNGGWCMHDEATTHYIDMIDQTALGYHVIETQFNKVPGAGWLIDPFGHCSACRKSLGPDTFSLGDALGIAQHHDAVSGTAKQHTTNDYAKHLAIGSYDVVVAYNSLGWNCTDVITIPDVEESVLVKKRKIGFTLILEKNEYTIKEKEVDLPIQKSYLWYASSAGDLDPQAPGAYIFWPNGSPPSVVLRSVLTWPVDFLLEKNKSVNLIIFELKIGPIPSDDGAGREVITRMTASMVTNKEFYTDSNGDDGAGREVITRMTASMVTNKEFYTDSNG</sequence>
<dbReference type="SUPFAM" id="SSF74650">
    <property type="entry name" value="Galactose mutarotase-like"/>
    <property type="match status" value="1"/>
</dbReference>
<reference evidence="9 10" key="1">
    <citation type="submission" date="2023-12" db="EMBL/GenBank/DDBJ databases">
        <title>A high-quality genome assembly for Dillenia turbinata (Dilleniales).</title>
        <authorList>
            <person name="Chanderbali A."/>
        </authorList>
    </citation>
    <scope>NUCLEOTIDE SEQUENCE [LARGE SCALE GENOMIC DNA]</scope>
    <source>
        <strain evidence="9">LSX21</strain>
        <tissue evidence="9">Leaf</tissue>
    </source>
</reference>
<dbReference type="InterPro" id="IPR011330">
    <property type="entry name" value="Glyco_hydro/deAcase_b/a-brl"/>
</dbReference>
<dbReference type="EMBL" id="JBAMMX010000003">
    <property type="protein sequence ID" value="KAK6945218.1"/>
    <property type="molecule type" value="Genomic_DNA"/>
</dbReference>
<evidence type="ECO:0000256" key="6">
    <source>
        <dbReference type="ARBA" id="ARBA00023295"/>
    </source>
</evidence>
<dbReference type="GO" id="GO:0006013">
    <property type="term" value="P:mannose metabolic process"/>
    <property type="evidence" value="ECO:0007669"/>
    <property type="project" value="InterPro"/>
</dbReference>
<feature type="domain" description="Glycoside hydrolase family 38 N-terminal" evidence="8">
    <location>
        <begin position="512"/>
        <end position="582"/>
    </location>
</feature>
<dbReference type="GO" id="GO:0030246">
    <property type="term" value="F:carbohydrate binding"/>
    <property type="evidence" value="ECO:0007669"/>
    <property type="project" value="InterPro"/>
</dbReference>
<name>A0AAN8W2L3_9MAGN</name>
<dbReference type="Gene3D" id="2.70.98.30">
    <property type="entry name" value="Golgi alpha-mannosidase II, domain 4"/>
    <property type="match status" value="1"/>
</dbReference>
<comment type="similarity">
    <text evidence="2">Belongs to the glycosyl hydrolase 38 family.</text>
</comment>
<feature type="domain" description="SNF2 N-terminal" evidence="7">
    <location>
        <begin position="9"/>
        <end position="170"/>
    </location>
</feature>
<dbReference type="AlphaFoldDB" id="A0AAN8W2L3"/>
<comment type="caution">
    <text evidence="9">The sequence shown here is derived from an EMBL/GenBank/DDBJ whole genome shotgun (WGS) entry which is preliminary data.</text>
</comment>
<keyword evidence="6" id="KW-0326">Glycosidase</keyword>
<evidence type="ECO:0000256" key="5">
    <source>
        <dbReference type="ARBA" id="ARBA00022833"/>
    </source>
</evidence>
<dbReference type="Gene3D" id="3.40.50.10810">
    <property type="entry name" value="Tandem AAA-ATPase domain"/>
    <property type="match status" value="1"/>
</dbReference>
<accession>A0AAN8W2L3</accession>
<evidence type="ECO:0000256" key="1">
    <source>
        <dbReference type="ARBA" id="ARBA00001947"/>
    </source>
</evidence>
<dbReference type="GO" id="GO:0005524">
    <property type="term" value="F:ATP binding"/>
    <property type="evidence" value="ECO:0007669"/>
    <property type="project" value="InterPro"/>
</dbReference>
<protein>
    <submittedName>
        <fullName evidence="9">SNF2, N-terminal</fullName>
    </submittedName>
</protein>
<dbReference type="FunFam" id="1.20.1270.50:FF:000003">
    <property type="entry name" value="Alpha-mannosidase"/>
    <property type="match status" value="1"/>
</dbReference>
<evidence type="ECO:0000313" key="9">
    <source>
        <dbReference type="EMBL" id="KAK6945218.1"/>
    </source>
</evidence>
<dbReference type="InterPro" id="IPR028995">
    <property type="entry name" value="Glyco_hydro_57/38_cen_sf"/>
</dbReference>
<dbReference type="GO" id="GO:0004559">
    <property type="term" value="F:alpha-mannosidase activity"/>
    <property type="evidence" value="ECO:0007669"/>
    <property type="project" value="InterPro"/>
</dbReference>
<dbReference type="Proteomes" id="UP001370490">
    <property type="component" value="Unassembled WGS sequence"/>
</dbReference>
<dbReference type="PANTHER" id="PTHR11607:SF61">
    <property type="entry name" value="ALPHA-MANNOSIDASE"/>
    <property type="match status" value="1"/>
</dbReference>
<proteinExistence type="inferred from homology"/>
<evidence type="ECO:0000259" key="8">
    <source>
        <dbReference type="Pfam" id="PF01074"/>
    </source>
</evidence>
<comment type="cofactor">
    <cofactor evidence="1">
        <name>Zn(2+)</name>
        <dbReference type="ChEBI" id="CHEBI:29105"/>
    </cofactor>
</comment>
<dbReference type="SUPFAM" id="SSF88713">
    <property type="entry name" value="Glycoside hydrolase/deacetylase"/>
    <property type="match status" value="1"/>
</dbReference>
<dbReference type="SUPFAM" id="SSF52540">
    <property type="entry name" value="P-loop containing nucleoside triphosphate hydrolases"/>
    <property type="match status" value="1"/>
</dbReference>
<keyword evidence="10" id="KW-1185">Reference proteome</keyword>
<dbReference type="InterPro" id="IPR037094">
    <property type="entry name" value="Glyco_hydro_38_cen_sf"/>
</dbReference>
<dbReference type="PANTHER" id="PTHR11607">
    <property type="entry name" value="ALPHA-MANNOSIDASE"/>
    <property type="match status" value="1"/>
</dbReference>
<dbReference type="InterPro" id="IPR000602">
    <property type="entry name" value="Glyco_hydro_38_N"/>
</dbReference>
<dbReference type="Gene3D" id="3.20.110.10">
    <property type="entry name" value="Glycoside hydrolase 38, N terminal domain"/>
    <property type="match status" value="1"/>
</dbReference>
<dbReference type="InterPro" id="IPR000330">
    <property type="entry name" value="SNF2_N"/>
</dbReference>
<dbReference type="Gene3D" id="1.20.1270.50">
    <property type="entry name" value="Glycoside hydrolase family 38, central domain"/>
    <property type="match status" value="1"/>
</dbReference>
<dbReference type="InterPro" id="IPR038718">
    <property type="entry name" value="SNF2-like_sf"/>
</dbReference>
<dbReference type="InterPro" id="IPR027417">
    <property type="entry name" value="P-loop_NTPase"/>
</dbReference>
<dbReference type="InterPro" id="IPR027291">
    <property type="entry name" value="Glyco_hydro_38_N_sf"/>
</dbReference>
<dbReference type="Pfam" id="PF00176">
    <property type="entry name" value="SNF2-rel_dom"/>
    <property type="match status" value="1"/>
</dbReference>
<keyword evidence="5" id="KW-0862">Zinc</keyword>
<organism evidence="9 10">
    <name type="scientific">Dillenia turbinata</name>
    <dbReference type="NCBI Taxonomy" id="194707"/>
    <lineage>
        <taxon>Eukaryota</taxon>
        <taxon>Viridiplantae</taxon>
        <taxon>Streptophyta</taxon>
        <taxon>Embryophyta</taxon>
        <taxon>Tracheophyta</taxon>
        <taxon>Spermatophyta</taxon>
        <taxon>Magnoliopsida</taxon>
        <taxon>eudicotyledons</taxon>
        <taxon>Gunneridae</taxon>
        <taxon>Pentapetalae</taxon>
        <taxon>Dilleniales</taxon>
        <taxon>Dilleniaceae</taxon>
        <taxon>Dillenia</taxon>
    </lineage>
</organism>
<keyword evidence="4" id="KW-0378">Hydrolase</keyword>
<evidence type="ECO:0000256" key="3">
    <source>
        <dbReference type="ARBA" id="ARBA00022723"/>
    </source>
</evidence>
<evidence type="ECO:0000256" key="2">
    <source>
        <dbReference type="ARBA" id="ARBA00009792"/>
    </source>
</evidence>
<keyword evidence="3" id="KW-0479">Metal-binding</keyword>
<evidence type="ECO:0000313" key="10">
    <source>
        <dbReference type="Proteomes" id="UP001370490"/>
    </source>
</evidence>
<evidence type="ECO:0000259" key="7">
    <source>
        <dbReference type="Pfam" id="PF00176"/>
    </source>
</evidence>
<evidence type="ECO:0000256" key="4">
    <source>
        <dbReference type="ARBA" id="ARBA00022801"/>
    </source>
</evidence>